<evidence type="ECO:0000313" key="2">
    <source>
        <dbReference type="EMBL" id="MPN06369.1"/>
    </source>
</evidence>
<dbReference type="SUPFAM" id="SSF51261">
    <property type="entry name" value="Duplicated hybrid motif"/>
    <property type="match status" value="1"/>
</dbReference>
<dbReference type="CDD" id="cd12797">
    <property type="entry name" value="M23_peptidase"/>
    <property type="match status" value="1"/>
</dbReference>
<gene>
    <name evidence="2" type="ORF">SDC9_153625</name>
</gene>
<dbReference type="InterPro" id="IPR011055">
    <property type="entry name" value="Dup_hybrid_motif"/>
</dbReference>
<protein>
    <recommendedName>
        <fullName evidence="1">M23ase beta-sheet core domain-containing protein</fullName>
    </recommendedName>
</protein>
<name>A0A645EYV9_9ZZZZ</name>
<reference evidence="2" key="1">
    <citation type="submission" date="2019-08" db="EMBL/GenBank/DDBJ databases">
        <authorList>
            <person name="Kucharzyk K."/>
            <person name="Murdoch R.W."/>
            <person name="Higgins S."/>
            <person name="Loffler F."/>
        </authorList>
    </citation>
    <scope>NUCLEOTIDE SEQUENCE</scope>
</reference>
<dbReference type="InterPro" id="IPR016047">
    <property type="entry name" value="M23ase_b-sheet_dom"/>
</dbReference>
<dbReference type="EMBL" id="VSSQ01052272">
    <property type="protein sequence ID" value="MPN06369.1"/>
    <property type="molecule type" value="Genomic_DNA"/>
</dbReference>
<evidence type="ECO:0000259" key="1">
    <source>
        <dbReference type="Pfam" id="PF01551"/>
    </source>
</evidence>
<comment type="caution">
    <text evidence="2">The sequence shown here is derived from an EMBL/GenBank/DDBJ whole genome shotgun (WGS) entry which is preliminary data.</text>
</comment>
<organism evidence="2">
    <name type="scientific">bioreactor metagenome</name>
    <dbReference type="NCBI Taxonomy" id="1076179"/>
    <lineage>
        <taxon>unclassified sequences</taxon>
        <taxon>metagenomes</taxon>
        <taxon>ecological metagenomes</taxon>
    </lineage>
</organism>
<dbReference type="Gene3D" id="2.70.70.10">
    <property type="entry name" value="Glucose Permease (Domain IIA)"/>
    <property type="match status" value="1"/>
</dbReference>
<sequence>MGTDIKRRAKTPILSMTDGVVKFIGYLPIPGYYVMIEDPYGYVYHYYHMFELTTFVKEGDRVKQGQQIGIVGSTGNSAAYHLHLGLVTPEGKYVNPYDLFVQAGIGPILP</sequence>
<dbReference type="AlphaFoldDB" id="A0A645EYV9"/>
<dbReference type="InterPro" id="IPR050570">
    <property type="entry name" value="Cell_wall_metabolism_enzyme"/>
</dbReference>
<dbReference type="PANTHER" id="PTHR21666:SF270">
    <property type="entry name" value="MUREIN HYDROLASE ACTIVATOR ENVC"/>
    <property type="match status" value="1"/>
</dbReference>
<dbReference type="PANTHER" id="PTHR21666">
    <property type="entry name" value="PEPTIDASE-RELATED"/>
    <property type="match status" value="1"/>
</dbReference>
<proteinExistence type="predicted"/>
<accession>A0A645EYV9</accession>
<feature type="domain" description="M23ase beta-sheet core" evidence="1">
    <location>
        <begin position="2"/>
        <end position="96"/>
    </location>
</feature>
<dbReference type="GO" id="GO:0004222">
    <property type="term" value="F:metalloendopeptidase activity"/>
    <property type="evidence" value="ECO:0007669"/>
    <property type="project" value="TreeGrafter"/>
</dbReference>
<dbReference type="Pfam" id="PF01551">
    <property type="entry name" value="Peptidase_M23"/>
    <property type="match status" value="1"/>
</dbReference>